<comment type="caution">
    <text evidence="5">The sequence shown here is derived from an EMBL/GenBank/DDBJ whole genome shotgun (WGS) entry which is preliminary data.</text>
</comment>
<keyword evidence="4" id="KW-0010">Activator</keyword>
<dbReference type="EMBL" id="MCGE01000008">
    <property type="protein sequence ID" value="ORZ18894.1"/>
    <property type="molecule type" value="Genomic_DNA"/>
</dbReference>
<dbReference type="GO" id="GO:0006357">
    <property type="term" value="P:regulation of transcription by RNA polymerase II"/>
    <property type="evidence" value="ECO:0007669"/>
    <property type="project" value="InterPro"/>
</dbReference>
<protein>
    <recommendedName>
        <fullName evidence="4">Mediator of RNA polymerase II transcription subunit 11</fullName>
    </recommendedName>
    <alternativeName>
        <fullName evidence="4">Mediator complex subunit 11</fullName>
    </alternativeName>
</protein>
<name>A0A1X2INP7_9FUNG</name>
<keyword evidence="6" id="KW-1185">Reference proteome</keyword>
<comment type="subcellular location">
    <subcellularLocation>
        <location evidence="1 4">Nucleus</location>
    </subcellularLocation>
</comment>
<comment type="subunit">
    <text evidence="4">Component of the Mediator complex.</text>
</comment>
<dbReference type="GO" id="GO:0016592">
    <property type="term" value="C:mediator complex"/>
    <property type="evidence" value="ECO:0007669"/>
    <property type="project" value="InterPro"/>
</dbReference>
<keyword evidence="4" id="KW-0805">Transcription regulation</keyword>
<proteinExistence type="inferred from homology"/>
<evidence type="ECO:0000256" key="4">
    <source>
        <dbReference type="RuleBase" id="RU364147"/>
    </source>
</evidence>
<dbReference type="InterPro" id="IPR019404">
    <property type="entry name" value="Mediator_Med11"/>
</dbReference>
<comment type="function">
    <text evidence="4">Component of the Mediator complex, a coactivator involved in the regulated transcription of nearly all RNA polymerase II-dependent genes. Mediator functions as a bridge to convey information from gene-specific regulatory proteins to the basal RNA polymerase II transcription machinery. Mediator is recruited to promoters by direct interactions with regulatory proteins and serves as a scaffold for the assembly of a functional pre-initiation complex with RNA polymerase II and the general transcription factors.</text>
</comment>
<evidence type="ECO:0000313" key="5">
    <source>
        <dbReference type="EMBL" id="ORZ18894.1"/>
    </source>
</evidence>
<sequence length="137" mass="15270">MSNAVDESKARIQALHEAEKKLVLLVETAGEALDVLTDDGPSDEDAEMAIRERAGEFADLTNRYFSLVNDVQLTVRQQTHFLTKTASLPSTTKTIPFRRSVAGEQKELEIWTGALSTIQQRLQEIKRISLGEQQSTP</sequence>
<dbReference type="OrthoDB" id="5418434at2759"/>
<dbReference type="GO" id="GO:0003712">
    <property type="term" value="F:transcription coregulator activity"/>
    <property type="evidence" value="ECO:0007669"/>
    <property type="project" value="InterPro"/>
</dbReference>
<evidence type="ECO:0000256" key="3">
    <source>
        <dbReference type="ARBA" id="ARBA00023242"/>
    </source>
</evidence>
<evidence type="ECO:0000256" key="1">
    <source>
        <dbReference type="ARBA" id="ARBA00004123"/>
    </source>
</evidence>
<accession>A0A1X2INP7</accession>
<gene>
    <name evidence="4" type="primary">MED11</name>
    <name evidence="5" type="ORF">BCR42DRAFT_450026</name>
</gene>
<keyword evidence="4" id="KW-0804">Transcription</keyword>
<keyword evidence="3 4" id="KW-0539">Nucleus</keyword>
<organism evidence="5 6">
    <name type="scientific">Absidia repens</name>
    <dbReference type="NCBI Taxonomy" id="90262"/>
    <lineage>
        <taxon>Eukaryota</taxon>
        <taxon>Fungi</taxon>
        <taxon>Fungi incertae sedis</taxon>
        <taxon>Mucoromycota</taxon>
        <taxon>Mucoromycotina</taxon>
        <taxon>Mucoromycetes</taxon>
        <taxon>Mucorales</taxon>
        <taxon>Cunninghamellaceae</taxon>
        <taxon>Absidia</taxon>
    </lineage>
</organism>
<evidence type="ECO:0000313" key="6">
    <source>
        <dbReference type="Proteomes" id="UP000193560"/>
    </source>
</evidence>
<evidence type="ECO:0000256" key="2">
    <source>
        <dbReference type="ARBA" id="ARBA00008186"/>
    </source>
</evidence>
<comment type="similarity">
    <text evidence="2 4">Belongs to the Mediator complex subunit 11 family.</text>
</comment>
<dbReference type="Pfam" id="PF10280">
    <property type="entry name" value="Med11"/>
    <property type="match status" value="1"/>
</dbReference>
<dbReference type="Proteomes" id="UP000193560">
    <property type="component" value="Unassembled WGS sequence"/>
</dbReference>
<reference evidence="5 6" key="1">
    <citation type="submission" date="2016-07" db="EMBL/GenBank/DDBJ databases">
        <title>Pervasive Adenine N6-methylation of Active Genes in Fungi.</title>
        <authorList>
            <consortium name="DOE Joint Genome Institute"/>
            <person name="Mondo S.J."/>
            <person name="Dannebaum R.O."/>
            <person name="Kuo R.C."/>
            <person name="Labutti K."/>
            <person name="Haridas S."/>
            <person name="Kuo A."/>
            <person name="Salamov A."/>
            <person name="Ahrendt S.R."/>
            <person name="Lipzen A."/>
            <person name="Sullivan W."/>
            <person name="Andreopoulos W.B."/>
            <person name="Clum A."/>
            <person name="Lindquist E."/>
            <person name="Daum C."/>
            <person name="Ramamoorthy G.K."/>
            <person name="Gryganskyi A."/>
            <person name="Culley D."/>
            <person name="Magnuson J.K."/>
            <person name="James T.Y."/>
            <person name="O'Malley M.A."/>
            <person name="Stajich J.E."/>
            <person name="Spatafora J.W."/>
            <person name="Visel A."/>
            <person name="Grigoriev I.V."/>
        </authorList>
    </citation>
    <scope>NUCLEOTIDE SEQUENCE [LARGE SCALE GENOMIC DNA]</scope>
    <source>
        <strain evidence="5 6">NRRL 1336</strain>
    </source>
</reference>
<dbReference type="Gene3D" id="1.10.287.3490">
    <property type="match status" value="1"/>
</dbReference>
<dbReference type="AlphaFoldDB" id="A0A1X2INP7"/>